<dbReference type="OrthoDB" id="7025041at2"/>
<keyword evidence="3 5" id="KW-0732">Signal</keyword>
<comment type="subunit">
    <text evidence="1">Monomer.</text>
</comment>
<evidence type="ECO:0000256" key="5">
    <source>
        <dbReference type="SAM" id="SignalP"/>
    </source>
</evidence>
<protein>
    <recommendedName>
        <fullName evidence="8">Outer membrane lipoprotein carrier protein LolA</fullName>
    </recommendedName>
</protein>
<evidence type="ECO:0000313" key="7">
    <source>
        <dbReference type="Proteomes" id="UP000001231"/>
    </source>
</evidence>
<dbReference type="InParanoid" id="C7R9X1"/>
<feature type="chain" id="PRO_5002983665" description="Outer membrane lipoprotein carrier protein LolA" evidence="5">
    <location>
        <begin position="26"/>
        <end position="210"/>
    </location>
</feature>
<reference evidence="6 7" key="1">
    <citation type="journal article" date="2009" name="Stand. Genomic Sci.">
        <title>Complete genome sequence of Kangiella koreensis type strain (SW-125).</title>
        <authorList>
            <person name="Han C."/>
            <person name="Sikorski J."/>
            <person name="Lapidus A."/>
            <person name="Nolan M."/>
            <person name="Glavina Del Rio T."/>
            <person name="Tice H."/>
            <person name="Cheng J.F."/>
            <person name="Lucas S."/>
            <person name="Chen F."/>
            <person name="Copeland A."/>
            <person name="Ivanova N."/>
            <person name="Mavromatis K."/>
            <person name="Ovchinnikova G."/>
            <person name="Pati A."/>
            <person name="Bruce D."/>
            <person name="Goodwin L."/>
            <person name="Pitluck S."/>
            <person name="Chen A."/>
            <person name="Palaniappan K."/>
            <person name="Land M."/>
            <person name="Hauser L."/>
            <person name="Chang Y.J."/>
            <person name="Jeffries C.D."/>
            <person name="Chain P."/>
            <person name="Saunders E."/>
            <person name="Brettin T."/>
            <person name="Goker M."/>
            <person name="Tindall B.J."/>
            <person name="Bristow J."/>
            <person name="Eisen J.A."/>
            <person name="Markowitz V."/>
            <person name="Hugenholtz P."/>
            <person name="Kyrpides N.C."/>
            <person name="Klenk H.P."/>
            <person name="Detter J.C."/>
        </authorList>
    </citation>
    <scope>NUCLEOTIDE SEQUENCE [LARGE SCALE GENOMIC DNA]</scope>
    <source>
        <strain evidence="7">DSM 16069 / KCTC 12182 / SW-125</strain>
    </source>
</reference>
<dbReference type="Gene3D" id="2.50.20.10">
    <property type="entry name" value="Lipoprotein localisation LolA/LolB/LppX"/>
    <property type="match status" value="1"/>
</dbReference>
<proteinExistence type="predicted"/>
<dbReference type="GO" id="GO:0015031">
    <property type="term" value="P:protein transport"/>
    <property type="evidence" value="ECO:0007669"/>
    <property type="project" value="UniProtKB-KW"/>
</dbReference>
<dbReference type="Pfam" id="PF19574">
    <property type="entry name" value="LolA_3"/>
    <property type="match status" value="1"/>
</dbReference>
<evidence type="ECO:0008006" key="8">
    <source>
        <dbReference type="Google" id="ProtNLM"/>
    </source>
</evidence>
<dbReference type="KEGG" id="kko:Kkor_2582"/>
<organism evidence="6 7">
    <name type="scientific">Kangiella koreensis (strain DSM 16069 / JCM 12317 / KCTC 12182 / SW-125)</name>
    <dbReference type="NCBI Taxonomy" id="523791"/>
    <lineage>
        <taxon>Bacteria</taxon>
        <taxon>Pseudomonadati</taxon>
        <taxon>Pseudomonadota</taxon>
        <taxon>Gammaproteobacteria</taxon>
        <taxon>Kangiellales</taxon>
        <taxon>Kangiellaceae</taxon>
        <taxon>Kangiella</taxon>
    </lineage>
</organism>
<sequence>MHLYKLTILAFFLSFALLATSQASTNVEPNCSLPSVTEQVREQATLNQFQQTKRIAILSKPLVSTGYLLVSDDHGMVWQTSEPLKGTIVIKNGSLKQFNKHDQAVSAPANSNQKSSQLITSTFLAILAGDFAQLERNFSAQLICDEEQWQIKLQAKHEDMQRLLTDITIIGNTNIQQLIFAEANGDSTELVFTPLDAPATEEALGLYFVR</sequence>
<evidence type="ECO:0000256" key="2">
    <source>
        <dbReference type="ARBA" id="ARBA00022448"/>
    </source>
</evidence>
<dbReference type="EMBL" id="CP001707">
    <property type="protein sequence ID" value="ACV27990.1"/>
    <property type="molecule type" value="Genomic_DNA"/>
</dbReference>
<evidence type="ECO:0000313" key="6">
    <source>
        <dbReference type="EMBL" id="ACV27990.1"/>
    </source>
</evidence>
<dbReference type="AlphaFoldDB" id="C7R9X1"/>
<keyword evidence="2" id="KW-0813">Transport</keyword>
<name>C7R9X1_KANKD</name>
<keyword evidence="4" id="KW-0653">Protein transport</keyword>
<dbReference type="HOGENOM" id="CLU_091014_3_2_6"/>
<dbReference type="eggNOG" id="COG2834">
    <property type="taxonomic scope" value="Bacteria"/>
</dbReference>
<evidence type="ECO:0000256" key="1">
    <source>
        <dbReference type="ARBA" id="ARBA00011245"/>
    </source>
</evidence>
<keyword evidence="7" id="KW-1185">Reference proteome</keyword>
<accession>C7R9X1</accession>
<gene>
    <name evidence="6" type="ordered locus">Kkor_2582</name>
</gene>
<dbReference type="InterPro" id="IPR029046">
    <property type="entry name" value="LolA/LolB/LppX"/>
</dbReference>
<dbReference type="InterPro" id="IPR004564">
    <property type="entry name" value="OM_lipoprot_carrier_LolA-like"/>
</dbReference>
<dbReference type="RefSeq" id="WP_015781595.1">
    <property type="nucleotide sequence ID" value="NC_013166.1"/>
</dbReference>
<evidence type="ECO:0000256" key="3">
    <source>
        <dbReference type="ARBA" id="ARBA00022729"/>
    </source>
</evidence>
<dbReference type="STRING" id="523791.Kkor_2582"/>
<evidence type="ECO:0000256" key="4">
    <source>
        <dbReference type="ARBA" id="ARBA00022927"/>
    </source>
</evidence>
<feature type="signal peptide" evidence="5">
    <location>
        <begin position="1"/>
        <end position="25"/>
    </location>
</feature>
<dbReference type="SUPFAM" id="SSF89392">
    <property type="entry name" value="Prokaryotic lipoproteins and lipoprotein localization factors"/>
    <property type="match status" value="1"/>
</dbReference>
<dbReference type="Proteomes" id="UP000001231">
    <property type="component" value="Chromosome"/>
</dbReference>
<dbReference type="CDD" id="cd16325">
    <property type="entry name" value="LolA"/>
    <property type="match status" value="1"/>
</dbReference>